<dbReference type="GO" id="GO:0006313">
    <property type="term" value="P:DNA transposition"/>
    <property type="evidence" value="ECO:0007669"/>
    <property type="project" value="UniProtKB-UniRule"/>
</dbReference>
<evidence type="ECO:0000256" key="3">
    <source>
        <dbReference type="ARBA" id="ARBA00022490"/>
    </source>
</evidence>
<dbReference type="Pfam" id="PF02899">
    <property type="entry name" value="Phage_int_SAM_1"/>
    <property type="match status" value="1"/>
</dbReference>
<dbReference type="GO" id="GO:0009037">
    <property type="term" value="F:tyrosine-based site-specific recombinase activity"/>
    <property type="evidence" value="ECO:0007669"/>
    <property type="project" value="UniProtKB-UniRule"/>
</dbReference>
<feature type="active site" evidence="10">
    <location>
        <position position="240"/>
    </location>
</feature>
<keyword evidence="6 10" id="KW-0229">DNA integration</keyword>
<dbReference type="CDD" id="cd00798">
    <property type="entry name" value="INT_XerDC_C"/>
    <property type="match status" value="1"/>
</dbReference>
<comment type="subunit">
    <text evidence="10">Forms a cyclic heterotetrameric complex composed of two molecules of XerC and two molecules of XerD.</text>
</comment>
<dbReference type="STRING" id="1434700.SAMN06296427_11121"/>
<dbReference type="PROSITE" id="PS51900">
    <property type="entry name" value="CB"/>
    <property type="match status" value="1"/>
</dbReference>
<evidence type="ECO:0000259" key="11">
    <source>
        <dbReference type="PROSITE" id="PS51898"/>
    </source>
</evidence>
<dbReference type="GO" id="GO:0003677">
    <property type="term" value="F:DNA binding"/>
    <property type="evidence" value="ECO:0007669"/>
    <property type="project" value="UniProtKB-UniRule"/>
</dbReference>
<dbReference type="GO" id="GO:0007059">
    <property type="term" value="P:chromosome segregation"/>
    <property type="evidence" value="ECO:0007669"/>
    <property type="project" value="UniProtKB-UniRule"/>
</dbReference>
<organism evidence="13 14">
    <name type="scientific">Moheibacter sediminis</name>
    <dbReference type="NCBI Taxonomy" id="1434700"/>
    <lineage>
        <taxon>Bacteria</taxon>
        <taxon>Pseudomonadati</taxon>
        <taxon>Bacteroidota</taxon>
        <taxon>Flavobacteriia</taxon>
        <taxon>Flavobacteriales</taxon>
        <taxon>Weeksellaceae</taxon>
        <taxon>Moheibacter</taxon>
    </lineage>
</organism>
<comment type="function">
    <text evidence="10">Site-specific tyrosine recombinase, which acts by catalyzing the cutting and rejoining of the recombining DNA molecules. The XerC-XerD complex is essential to convert dimers of the bacterial chromosome into monomers to permit their segregation at cell division. It also contributes to the segregational stability of plasmids.</text>
</comment>
<dbReference type="Gene3D" id="1.10.443.10">
    <property type="entry name" value="Intergrase catalytic core"/>
    <property type="match status" value="1"/>
</dbReference>
<dbReference type="NCBIfam" id="NF040815">
    <property type="entry name" value="recomb_XerA_Arch"/>
    <property type="match status" value="1"/>
</dbReference>
<dbReference type="RefSeq" id="WP_084018678.1">
    <property type="nucleotide sequence ID" value="NZ_FWXS01000011.1"/>
</dbReference>
<dbReference type="Proteomes" id="UP000192393">
    <property type="component" value="Unassembled WGS sequence"/>
</dbReference>
<feature type="active site" evidence="10">
    <location>
        <position position="266"/>
    </location>
</feature>
<feature type="active site" evidence="10">
    <location>
        <position position="168"/>
    </location>
</feature>
<dbReference type="PROSITE" id="PS51898">
    <property type="entry name" value="TYR_RECOMBINASE"/>
    <property type="match status" value="1"/>
</dbReference>
<name>A0A1W2CP79_9FLAO</name>
<dbReference type="InterPro" id="IPR013762">
    <property type="entry name" value="Integrase-like_cat_sf"/>
</dbReference>
<comment type="subcellular location">
    <subcellularLocation>
        <location evidence="1 10">Cytoplasm</location>
    </subcellularLocation>
</comment>
<feature type="active site" description="O-(3'-phospho-DNA)-tyrosine intermediate" evidence="10">
    <location>
        <position position="275"/>
    </location>
</feature>
<evidence type="ECO:0000256" key="1">
    <source>
        <dbReference type="ARBA" id="ARBA00004496"/>
    </source>
</evidence>
<dbReference type="Gene3D" id="1.10.150.130">
    <property type="match status" value="1"/>
</dbReference>
<dbReference type="SUPFAM" id="SSF56349">
    <property type="entry name" value="DNA breaking-rejoining enzymes"/>
    <property type="match status" value="1"/>
</dbReference>
<keyword evidence="7 10" id="KW-0238">DNA-binding</keyword>
<evidence type="ECO:0000256" key="9">
    <source>
        <dbReference type="ARBA" id="ARBA00023306"/>
    </source>
</evidence>
<evidence type="ECO:0000256" key="4">
    <source>
        <dbReference type="ARBA" id="ARBA00022618"/>
    </source>
</evidence>
<feature type="domain" description="Core-binding (CB)" evidence="12">
    <location>
        <begin position="1"/>
        <end position="83"/>
    </location>
</feature>
<dbReference type="InterPro" id="IPR002104">
    <property type="entry name" value="Integrase_catalytic"/>
</dbReference>
<feature type="domain" description="Tyr recombinase" evidence="11">
    <location>
        <begin position="104"/>
        <end position="288"/>
    </location>
</feature>
<keyword evidence="5 10" id="KW-0159">Chromosome partition</keyword>
<keyword evidence="8 10" id="KW-0233">DNA recombination</keyword>
<reference evidence="13 14" key="1">
    <citation type="submission" date="2017-04" db="EMBL/GenBank/DDBJ databases">
        <authorList>
            <person name="Afonso C.L."/>
            <person name="Miller P.J."/>
            <person name="Scott M.A."/>
            <person name="Spackman E."/>
            <person name="Goraichik I."/>
            <person name="Dimitrov K.M."/>
            <person name="Suarez D.L."/>
            <person name="Swayne D.E."/>
        </authorList>
    </citation>
    <scope>NUCLEOTIDE SEQUENCE [LARGE SCALE GENOMIC DNA]</scope>
    <source>
        <strain evidence="13 14">CGMCC 1.12708</strain>
    </source>
</reference>
<dbReference type="InterPro" id="IPR004107">
    <property type="entry name" value="Integrase_SAM-like_N"/>
</dbReference>
<dbReference type="AlphaFoldDB" id="A0A1W2CP79"/>
<keyword evidence="3 10" id="KW-0963">Cytoplasm</keyword>
<dbReference type="NCBIfam" id="NF001399">
    <property type="entry name" value="PRK00283.1"/>
    <property type="match status" value="1"/>
</dbReference>
<proteinExistence type="inferred from homology"/>
<evidence type="ECO:0000256" key="6">
    <source>
        <dbReference type="ARBA" id="ARBA00022908"/>
    </source>
</evidence>
<protein>
    <recommendedName>
        <fullName evidence="10">Tyrosine recombinase XerC</fullName>
    </recommendedName>
</protein>
<evidence type="ECO:0000313" key="13">
    <source>
        <dbReference type="EMBL" id="SMC87019.1"/>
    </source>
</evidence>
<sequence length="295" mass="34345">MEWREAISEYKSYLKLEKSLSDNTLEAYLRDLRKLEFFSDKNPIEIGKSDVEEFLYQFAKSETAIRSQARLISSLKSFFGYLQLEDWRSDNPAELLETPKLGMKLPDTLSEEEIDKLVAAIDLSLAEGERNRAIIETLYGCGLRVSELTELKLSDLFFEEDFIRVTGKGNKQRLIPISGYTVKYINLYKEHIRNHQVIQKGFEDYLFLNRRGKNLTRVMIFTIIKNLAERAGIHKKISPHTFRHSFATHLLKNGADLRSIQMMLGHESITTTEIYTHLDDKDMRNAILTYHPRSK</sequence>
<dbReference type="InterPro" id="IPR011010">
    <property type="entry name" value="DNA_brk_join_enz"/>
</dbReference>
<dbReference type="InterPro" id="IPR010998">
    <property type="entry name" value="Integrase_recombinase_N"/>
</dbReference>
<dbReference type="InterPro" id="IPR023009">
    <property type="entry name" value="Tyrosine_recombinase_XerC/XerD"/>
</dbReference>
<dbReference type="Pfam" id="PF00589">
    <property type="entry name" value="Phage_integrase"/>
    <property type="match status" value="1"/>
</dbReference>
<keyword evidence="14" id="KW-1185">Reference proteome</keyword>
<dbReference type="PANTHER" id="PTHR30349">
    <property type="entry name" value="PHAGE INTEGRASE-RELATED"/>
    <property type="match status" value="1"/>
</dbReference>
<comment type="similarity">
    <text evidence="2">Belongs to the 'phage' integrase family. XerD subfamily.</text>
</comment>
<keyword evidence="4 10" id="KW-0132">Cell division</keyword>
<dbReference type="OrthoDB" id="9801717at2"/>
<comment type="similarity">
    <text evidence="10">Belongs to the 'phage' integrase family. XerC subfamily.</text>
</comment>
<feature type="active site" evidence="10">
    <location>
        <position position="144"/>
    </location>
</feature>
<dbReference type="GO" id="GO:0051301">
    <property type="term" value="P:cell division"/>
    <property type="evidence" value="ECO:0007669"/>
    <property type="project" value="UniProtKB-KW"/>
</dbReference>
<dbReference type="PANTHER" id="PTHR30349:SF81">
    <property type="entry name" value="TYROSINE RECOMBINASE XERC"/>
    <property type="match status" value="1"/>
</dbReference>
<evidence type="ECO:0000256" key="2">
    <source>
        <dbReference type="ARBA" id="ARBA00010450"/>
    </source>
</evidence>
<evidence type="ECO:0000256" key="8">
    <source>
        <dbReference type="ARBA" id="ARBA00023172"/>
    </source>
</evidence>
<evidence type="ECO:0000256" key="7">
    <source>
        <dbReference type="ARBA" id="ARBA00023125"/>
    </source>
</evidence>
<dbReference type="HAMAP" id="MF_01808">
    <property type="entry name" value="Recomb_XerC_XerD"/>
    <property type="match status" value="1"/>
</dbReference>
<dbReference type="GO" id="GO:0005737">
    <property type="term" value="C:cytoplasm"/>
    <property type="evidence" value="ECO:0007669"/>
    <property type="project" value="UniProtKB-SubCell"/>
</dbReference>
<dbReference type="InterPro" id="IPR011932">
    <property type="entry name" value="Recomb_XerD"/>
</dbReference>
<dbReference type="EMBL" id="FWXS01000011">
    <property type="protein sequence ID" value="SMC87019.1"/>
    <property type="molecule type" value="Genomic_DNA"/>
</dbReference>
<keyword evidence="9 10" id="KW-0131">Cell cycle</keyword>
<feature type="active site" evidence="10">
    <location>
        <position position="243"/>
    </location>
</feature>
<dbReference type="InterPro" id="IPR044068">
    <property type="entry name" value="CB"/>
</dbReference>
<accession>A0A1W2CP79</accession>
<gene>
    <name evidence="10" type="primary">xerC</name>
    <name evidence="13" type="ORF">SAMN06296427_11121</name>
</gene>
<evidence type="ECO:0000259" key="12">
    <source>
        <dbReference type="PROSITE" id="PS51900"/>
    </source>
</evidence>
<dbReference type="InterPro" id="IPR050090">
    <property type="entry name" value="Tyrosine_recombinase_XerCD"/>
</dbReference>
<evidence type="ECO:0000256" key="10">
    <source>
        <dbReference type="HAMAP-Rule" id="MF_01808"/>
    </source>
</evidence>
<evidence type="ECO:0000256" key="5">
    <source>
        <dbReference type="ARBA" id="ARBA00022829"/>
    </source>
</evidence>
<dbReference type="NCBIfam" id="TIGR02225">
    <property type="entry name" value="recomb_XerD"/>
    <property type="match status" value="1"/>
</dbReference>
<evidence type="ECO:0000313" key="14">
    <source>
        <dbReference type="Proteomes" id="UP000192393"/>
    </source>
</evidence>